<evidence type="ECO:0000256" key="7">
    <source>
        <dbReference type="SAM" id="Phobius"/>
    </source>
</evidence>
<keyword evidence="2" id="KW-1003">Cell membrane</keyword>
<feature type="transmembrane region" description="Helical" evidence="7">
    <location>
        <begin position="45"/>
        <end position="66"/>
    </location>
</feature>
<keyword evidence="5 7" id="KW-0472">Membrane</keyword>
<evidence type="ECO:0000256" key="3">
    <source>
        <dbReference type="ARBA" id="ARBA00022692"/>
    </source>
</evidence>
<keyword evidence="4 7" id="KW-1133">Transmembrane helix</keyword>
<feature type="transmembrane region" description="Helical" evidence="7">
    <location>
        <begin position="166"/>
        <end position="184"/>
    </location>
</feature>
<reference evidence="8 9" key="1">
    <citation type="journal article" date="2019" name="Int. J. Syst. Evol. Microbiol.">
        <title>The Global Catalogue of Microorganisms (GCM) 10K type strain sequencing project: providing services to taxonomists for standard genome sequencing and annotation.</title>
        <authorList>
            <consortium name="The Broad Institute Genomics Platform"/>
            <consortium name="The Broad Institute Genome Sequencing Center for Infectious Disease"/>
            <person name="Wu L."/>
            <person name="Ma J."/>
        </authorList>
    </citation>
    <scope>NUCLEOTIDE SEQUENCE [LARGE SCALE GENOMIC DNA]</scope>
    <source>
        <strain evidence="8 9">JCM 13595</strain>
    </source>
</reference>
<comment type="subcellular location">
    <subcellularLocation>
        <location evidence="1">Cell membrane</location>
        <topology evidence="1">Multi-pass membrane protein</topology>
    </subcellularLocation>
</comment>
<dbReference type="Pfam" id="PF06081">
    <property type="entry name" value="ArAE_1"/>
    <property type="match status" value="1"/>
</dbReference>
<evidence type="ECO:0000256" key="1">
    <source>
        <dbReference type="ARBA" id="ARBA00004651"/>
    </source>
</evidence>
<gene>
    <name evidence="8" type="ORF">GCM10009720_12260</name>
</gene>
<feature type="compositionally biased region" description="Polar residues" evidence="6">
    <location>
        <begin position="8"/>
        <end position="20"/>
    </location>
</feature>
<accession>A0ABN2UAN5</accession>
<keyword evidence="3 7" id="KW-0812">Transmembrane</keyword>
<protein>
    <submittedName>
        <fullName evidence="8">Aromatic acid exporter family protein</fullName>
    </submittedName>
</protein>
<dbReference type="EMBL" id="BAAAMN010000018">
    <property type="protein sequence ID" value="GAA2033332.1"/>
    <property type="molecule type" value="Genomic_DNA"/>
</dbReference>
<dbReference type="InterPro" id="IPR010343">
    <property type="entry name" value="ArAE_1"/>
</dbReference>
<feature type="transmembrane region" description="Helical" evidence="7">
    <location>
        <begin position="102"/>
        <end position="130"/>
    </location>
</feature>
<evidence type="ECO:0000256" key="5">
    <source>
        <dbReference type="ARBA" id="ARBA00023136"/>
    </source>
</evidence>
<proteinExistence type="predicted"/>
<evidence type="ECO:0000313" key="8">
    <source>
        <dbReference type="EMBL" id="GAA2033332.1"/>
    </source>
</evidence>
<keyword evidence="9" id="KW-1185">Reference proteome</keyword>
<evidence type="ECO:0000313" key="9">
    <source>
        <dbReference type="Proteomes" id="UP001501461"/>
    </source>
</evidence>
<feature type="region of interest" description="Disordered" evidence="6">
    <location>
        <begin position="1"/>
        <end position="25"/>
    </location>
</feature>
<evidence type="ECO:0000256" key="2">
    <source>
        <dbReference type="ARBA" id="ARBA00022475"/>
    </source>
</evidence>
<sequence length="386" mass="42816">MTSERKTAGLSSRAANSTHYIGQKGQSRRGRFLRWFRSPETTSDLLLAIKAVVAGTSAWAISVGVLDSEVAFMAPWTALLTVHATVHRSLSRGAQTAVSSTVGMGLAFVIMQFLGVNIWTFALALLVGLFGARISWIRDEGVAIATTAIFIFTADDPMFAERFMELLLGVGIGIVVNFLVIPPLKDQQAARYVDSINRRMGAVLVDMSDEFAEKWDTDSAEDWLKETESMSSELESAWQTVRLARESQRKNPRAIFRRRQGPQQDIISYEEILNRVDEGISHLRNLTRTLREASYDLSEWDTEFREGWVEIAHDVGVAIADPEGTVETERDRLTELASKMSSADHLPNINWPVYGALISSLQHIVMIVDDVASAREARQASPKAAA</sequence>
<comment type="caution">
    <text evidence="8">The sequence shown here is derived from an EMBL/GenBank/DDBJ whole genome shotgun (WGS) entry which is preliminary data.</text>
</comment>
<evidence type="ECO:0000256" key="6">
    <source>
        <dbReference type="SAM" id="MobiDB-lite"/>
    </source>
</evidence>
<dbReference type="RefSeq" id="WP_343956737.1">
    <property type="nucleotide sequence ID" value="NZ_BAAAMN010000018.1"/>
</dbReference>
<organism evidence="8 9">
    <name type="scientific">Yaniella flava</name>
    <dbReference type="NCBI Taxonomy" id="287930"/>
    <lineage>
        <taxon>Bacteria</taxon>
        <taxon>Bacillati</taxon>
        <taxon>Actinomycetota</taxon>
        <taxon>Actinomycetes</taxon>
        <taxon>Micrococcales</taxon>
        <taxon>Micrococcaceae</taxon>
        <taxon>Yaniella</taxon>
    </lineage>
</organism>
<evidence type="ECO:0000256" key="4">
    <source>
        <dbReference type="ARBA" id="ARBA00022989"/>
    </source>
</evidence>
<dbReference type="Proteomes" id="UP001501461">
    <property type="component" value="Unassembled WGS sequence"/>
</dbReference>
<name>A0ABN2UAN5_9MICC</name>